<feature type="domain" description="Histidine kinase" evidence="11">
    <location>
        <begin position="229"/>
        <end position="436"/>
    </location>
</feature>
<evidence type="ECO:0000313" key="13">
    <source>
        <dbReference type="Proteomes" id="UP000824988"/>
    </source>
</evidence>
<evidence type="ECO:0000256" key="7">
    <source>
        <dbReference type="ARBA" id="ARBA00022741"/>
    </source>
</evidence>
<dbReference type="RefSeq" id="WP_054773095.1">
    <property type="nucleotide sequence ID" value="NZ_AP019782.1"/>
</dbReference>
<dbReference type="InterPro" id="IPR005467">
    <property type="entry name" value="His_kinase_dom"/>
</dbReference>
<keyword evidence="6" id="KW-0808">Transferase</keyword>
<evidence type="ECO:0000256" key="1">
    <source>
        <dbReference type="ARBA" id="ARBA00000085"/>
    </source>
</evidence>
<evidence type="ECO:0000256" key="9">
    <source>
        <dbReference type="ARBA" id="ARBA00022840"/>
    </source>
</evidence>
<keyword evidence="10" id="KW-0472">Membrane</keyword>
<feature type="transmembrane region" description="Helical" evidence="10">
    <location>
        <begin position="48"/>
        <end position="66"/>
    </location>
</feature>
<evidence type="ECO:0000256" key="2">
    <source>
        <dbReference type="ARBA" id="ARBA00004651"/>
    </source>
</evidence>
<protein>
    <recommendedName>
        <fullName evidence="3">histidine kinase</fullName>
        <ecNumber evidence="3">2.7.13.3</ecNumber>
    </recommendedName>
</protein>
<sequence>MDNLIEADSDATCREHLYWLFRLRNLMIGGIGLLLILSVYGLDIPLRQAPLLGTLCVFGVFNWLTLLRLHSDTPVQVFELFLQIAGDIFGISILLYFTGGATNPIAWFFLLPLIIAATVLPQTYTWYLVIFASSCYTVLIGYHVPLPNIQPAIAPEMMPGKVQALMEHNHLELHAFGMWFGFVFSAGLVAYFVVEMANTLRERDRKLAEAREQSLRNDRVISLGTLAAGAAHEMGTPLGTMAILLKEMEHFHNGENDADLRDKLKILRDQVDRCKEALSVMSASAGQLRAESGRKMRLDNYLADVISQWRSLRPEAPLEFDAEGAKPTPCIIAERTLTHTLINILNNAAEVSPKYVGFRARWTGNRITLDISDHGPGIREDLFAVLGKRPITTKEQGLGVGLFLAHTTIERLGGKIEILPNVEIGACIRIQLPLLPTDSCDN</sequence>
<dbReference type="InterPro" id="IPR036097">
    <property type="entry name" value="HisK_dim/P_sf"/>
</dbReference>
<dbReference type="Pfam" id="PF02518">
    <property type="entry name" value="HATPase_c"/>
    <property type="match status" value="1"/>
</dbReference>
<dbReference type="EMBL" id="AP019782">
    <property type="protein sequence ID" value="BBL71250.1"/>
    <property type="molecule type" value="Genomic_DNA"/>
</dbReference>
<dbReference type="InterPro" id="IPR003594">
    <property type="entry name" value="HATPase_dom"/>
</dbReference>
<feature type="transmembrane region" description="Helical" evidence="10">
    <location>
        <begin position="176"/>
        <end position="194"/>
    </location>
</feature>
<dbReference type="SUPFAM" id="SSF55874">
    <property type="entry name" value="ATPase domain of HSP90 chaperone/DNA topoisomerase II/histidine kinase"/>
    <property type="match status" value="1"/>
</dbReference>
<feature type="transmembrane region" description="Helical" evidence="10">
    <location>
        <begin position="23"/>
        <end position="42"/>
    </location>
</feature>
<dbReference type="PANTHER" id="PTHR44936:SF10">
    <property type="entry name" value="SENSOR PROTEIN RSTB"/>
    <property type="match status" value="1"/>
</dbReference>
<dbReference type="Gene3D" id="1.10.287.130">
    <property type="match status" value="1"/>
</dbReference>
<dbReference type="InterPro" id="IPR004358">
    <property type="entry name" value="Sig_transdc_His_kin-like_C"/>
</dbReference>
<proteinExistence type="predicted"/>
<dbReference type="InterPro" id="IPR003661">
    <property type="entry name" value="HisK_dim/P_dom"/>
</dbReference>
<evidence type="ECO:0000256" key="5">
    <source>
        <dbReference type="ARBA" id="ARBA00022553"/>
    </source>
</evidence>
<evidence type="ECO:0000256" key="3">
    <source>
        <dbReference type="ARBA" id="ARBA00012438"/>
    </source>
</evidence>
<dbReference type="Proteomes" id="UP000824988">
    <property type="component" value="Chromosome"/>
</dbReference>
<keyword evidence="9" id="KW-0067">ATP-binding</keyword>
<dbReference type="GO" id="GO:0000155">
    <property type="term" value="F:phosphorelay sensor kinase activity"/>
    <property type="evidence" value="ECO:0007669"/>
    <property type="project" value="InterPro"/>
</dbReference>
<dbReference type="PANTHER" id="PTHR44936">
    <property type="entry name" value="SENSOR PROTEIN CREC"/>
    <property type="match status" value="1"/>
</dbReference>
<dbReference type="GO" id="GO:0005524">
    <property type="term" value="F:ATP binding"/>
    <property type="evidence" value="ECO:0007669"/>
    <property type="project" value="UniProtKB-KW"/>
</dbReference>
<reference evidence="12" key="1">
    <citation type="submission" date="2019-06" db="EMBL/GenBank/DDBJ databases">
        <title>Complete genome sequence of Methylogaea oryzae strain JCM16910.</title>
        <authorList>
            <person name="Asakawa S."/>
        </authorList>
    </citation>
    <scope>NUCLEOTIDE SEQUENCE</scope>
    <source>
        <strain evidence="12">E10</strain>
    </source>
</reference>
<feature type="transmembrane region" description="Helical" evidence="10">
    <location>
        <begin position="127"/>
        <end position="144"/>
    </location>
</feature>
<keyword evidence="5" id="KW-0597">Phosphoprotein</keyword>
<evidence type="ECO:0000256" key="8">
    <source>
        <dbReference type="ARBA" id="ARBA00022777"/>
    </source>
</evidence>
<dbReference type="SUPFAM" id="SSF47384">
    <property type="entry name" value="Homodimeric domain of signal transducing histidine kinase"/>
    <property type="match status" value="1"/>
</dbReference>
<keyword evidence="7" id="KW-0547">Nucleotide-binding</keyword>
<keyword evidence="10" id="KW-0812">Transmembrane</keyword>
<comment type="catalytic activity">
    <reaction evidence="1">
        <text>ATP + protein L-histidine = ADP + protein N-phospho-L-histidine.</text>
        <dbReference type="EC" id="2.7.13.3"/>
    </reaction>
</comment>
<dbReference type="InterPro" id="IPR050980">
    <property type="entry name" value="2C_sensor_his_kinase"/>
</dbReference>
<comment type="subcellular location">
    <subcellularLocation>
        <location evidence="2">Cell membrane</location>
        <topology evidence="2">Multi-pass membrane protein</topology>
    </subcellularLocation>
</comment>
<dbReference type="KEGG" id="moz:MoryE10_18560"/>
<dbReference type="GO" id="GO:0005886">
    <property type="term" value="C:plasma membrane"/>
    <property type="evidence" value="ECO:0007669"/>
    <property type="project" value="UniProtKB-SubCell"/>
</dbReference>
<dbReference type="AlphaFoldDB" id="A0A8D5AMN0"/>
<evidence type="ECO:0000256" key="10">
    <source>
        <dbReference type="SAM" id="Phobius"/>
    </source>
</evidence>
<evidence type="ECO:0000313" key="12">
    <source>
        <dbReference type="EMBL" id="BBL71250.1"/>
    </source>
</evidence>
<dbReference type="PROSITE" id="PS50109">
    <property type="entry name" value="HIS_KIN"/>
    <property type="match status" value="1"/>
</dbReference>
<gene>
    <name evidence="12" type="ORF">MoryE10_18560</name>
</gene>
<evidence type="ECO:0000256" key="4">
    <source>
        <dbReference type="ARBA" id="ARBA00022475"/>
    </source>
</evidence>
<dbReference type="InterPro" id="IPR036890">
    <property type="entry name" value="HATPase_C_sf"/>
</dbReference>
<accession>A0A8D5AMN0</accession>
<evidence type="ECO:0000259" key="11">
    <source>
        <dbReference type="PROSITE" id="PS50109"/>
    </source>
</evidence>
<evidence type="ECO:0000256" key="6">
    <source>
        <dbReference type="ARBA" id="ARBA00022679"/>
    </source>
</evidence>
<dbReference type="SMART" id="SM00387">
    <property type="entry name" value="HATPase_c"/>
    <property type="match status" value="1"/>
</dbReference>
<keyword evidence="8 12" id="KW-0418">Kinase</keyword>
<keyword evidence="13" id="KW-1185">Reference proteome</keyword>
<dbReference type="CDD" id="cd00082">
    <property type="entry name" value="HisKA"/>
    <property type="match status" value="1"/>
</dbReference>
<dbReference type="Gene3D" id="3.30.565.10">
    <property type="entry name" value="Histidine kinase-like ATPase, C-terminal domain"/>
    <property type="match status" value="1"/>
</dbReference>
<dbReference type="EC" id="2.7.13.3" evidence="3"/>
<name>A0A8D5AMN0_9GAMM</name>
<organism evidence="12 13">
    <name type="scientific">Methylogaea oryzae</name>
    <dbReference type="NCBI Taxonomy" id="1295382"/>
    <lineage>
        <taxon>Bacteria</taxon>
        <taxon>Pseudomonadati</taxon>
        <taxon>Pseudomonadota</taxon>
        <taxon>Gammaproteobacteria</taxon>
        <taxon>Methylococcales</taxon>
        <taxon>Methylococcaceae</taxon>
        <taxon>Methylogaea</taxon>
    </lineage>
</organism>
<keyword evidence="4" id="KW-1003">Cell membrane</keyword>
<dbReference type="PRINTS" id="PR00344">
    <property type="entry name" value="BCTRLSENSOR"/>
</dbReference>
<keyword evidence="10" id="KW-1133">Transmembrane helix</keyword>